<dbReference type="GeneID" id="576479"/>
<feature type="domain" description="Allantoicase" evidence="3">
    <location>
        <begin position="212"/>
        <end position="380"/>
    </location>
</feature>
<dbReference type="EnsemblMetazoa" id="XM_030986343">
    <property type="protein sequence ID" value="XP_030842203"/>
    <property type="gene ID" value="LOC576479"/>
</dbReference>
<dbReference type="CTD" id="55821"/>
<reference evidence="4" key="2">
    <citation type="submission" date="2021-01" db="UniProtKB">
        <authorList>
            <consortium name="EnsemblMetazoa"/>
        </authorList>
    </citation>
    <scope>IDENTIFICATION</scope>
</reference>
<dbReference type="NCBIfam" id="TIGR02961">
    <property type="entry name" value="allantoicase"/>
    <property type="match status" value="1"/>
</dbReference>
<dbReference type="PIRSF" id="PIRSF016516">
    <property type="entry name" value="Allantoicase"/>
    <property type="match status" value="1"/>
</dbReference>
<comment type="similarity">
    <text evidence="1">Belongs to the allantoicase family.</text>
</comment>
<dbReference type="GO" id="GO:0004037">
    <property type="term" value="F:allantoicase activity"/>
    <property type="evidence" value="ECO:0007669"/>
    <property type="project" value="InterPro"/>
</dbReference>
<evidence type="ECO:0000259" key="3">
    <source>
        <dbReference type="Pfam" id="PF03561"/>
    </source>
</evidence>
<dbReference type="FunCoup" id="A0A7M7NV64">
    <property type="interactions" value="38"/>
</dbReference>
<proteinExistence type="inferred from homology"/>
<evidence type="ECO:0000313" key="4">
    <source>
        <dbReference type="EnsemblMetazoa" id="XP_030842203"/>
    </source>
</evidence>
<dbReference type="InParanoid" id="A0A7M7NV64"/>
<accession>A0A7M7NV64</accession>
<dbReference type="Gene3D" id="2.60.120.260">
    <property type="entry name" value="Galactose-binding domain-like"/>
    <property type="match status" value="2"/>
</dbReference>
<dbReference type="SUPFAM" id="SSF49785">
    <property type="entry name" value="Galactose-binding domain-like"/>
    <property type="match status" value="2"/>
</dbReference>
<evidence type="ECO:0000256" key="1">
    <source>
        <dbReference type="ARBA" id="ARBA00009242"/>
    </source>
</evidence>
<dbReference type="KEGG" id="spu:576479"/>
<protein>
    <recommendedName>
        <fullName evidence="2">Allantoate amidinohydrolase</fullName>
    </recommendedName>
</protein>
<evidence type="ECO:0000313" key="5">
    <source>
        <dbReference type="Proteomes" id="UP000007110"/>
    </source>
</evidence>
<dbReference type="Pfam" id="PF03561">
    <property type="entry name" value="Allantoicase"/>
    <property type="match status" value="2"/>
</dbReference>
<dbReference type="FunFam" id="2.60.120.260:FF:000077">
    <property type="entry name" value="Probable allantoicase"/>
    <property type="match status" value="1"/>
</dbReference>
<dbReference type="OrthoDB" id="10266039at2759"/>
<dbReference type="InterPro" id="IPR015908">
    <property type="entry name" value="Allantoicase_dom"/>
</dbReference>
<dbReference type="OMA" id="NDWVRFR"/>
<dbReference type="PANTHER" id="PTHR12045">
    <property type="entry name" value="ALLANTOICASE"/>
    <property type="match status" value="1"/>
</dbReference>
<reference evidence="5" key="1">
    <citation type="submission" date="2015-02" db="EMBL/GenBank/DDBJ databases">
        <title>Genome sequencing for Strongylocentrotus purpuratus.</title>
        <authorList>
            <person name="Murali S."/>
            <person name="Liu Y."/>
            <person name="Vee V."/>
            <person name="English A."/>
            <person name="Wang M."/>
            <person name="Skinner E."/>
            <person name="Han Y."/>
            <person name="Muzny D.M."/>
            <person name="Worley K.C."/>
            <person name="Gibbs R.A."/>
        </authorList>
    </citation>
    <scope>NUCLEOTIDE SEQUENCE</scope>
</reference>
<dbReference type="GO" id="GO:0000256">
    <property type="term" value="P:allantoin catabolic process"/>
    <property type="evidence" value="ECO:0007669"/>
    <property type="project" value="InterPro"/>
</dbReference>
<dbReference type="InterPro" id="IPR008979">
    <property type="entry name" value="Galactose-bd-like_sf"/>
</dbReference>
<evidence type="ECO:0000256" key="2">
    <source>
        <dbReference type="ARBA" id="ARBA00031078"/>
    </source>
</evidence>
<dbReference type="PANTHER" id="PTHR12045:SF3">
    <property type="entry name" value="INACTIVE ALLANTOICASE-RELATED"/>
    <property type="match status" value="1"/>
</dbReference>
<keyword evidence="5" id="KW-1185">Reference proteome</keyword>
<organism evidence="4 5">
    <name type="scientific">Strongylocentrotus purpuratus</name>
    <name type="common">Purple sea urchin</name>
    <dbReference type="NCBI Taxonomy" id="7668"/>
    <lineage>
        <taxon>Eukaryota</taxon>
        <taxon>Metazoa</taxon>
        <taxon>Echinodermata</taxon>
        <taxon>Eleutherozoa</taxon>
        <taxon>Echinozoa</taxon>
        <taxon>Echinoidea</taxon>
        <taxon>Euechinoidea</taxon>
        <taxon>Echinacea</taxon>
        <taxon>Camarodonta</taxon>
        <taxon>Echinidea</taxon>
        <taxon>Strongylocentrotidae</taxon>
        <taxon>Strongylocentrotus</taxon>
    </lineage>
</organism>
<sequence>MANLPSFVNLTDLVSRKVGGEVLFATDDWFAVAENLLKEDEPVWWEGEFTDFGKKMDGWETRRKRIPGHDWCIIKLGIPGVIRGVDANTRHFTGNYTPRLSIQAACLTPDVEFPDRSSAMGSKATEEQFEEMKKLQTESWEEIIPMKPLRSGTEETCNNYFSIDSEKRWTHIRLNMFPDGGIGRLRVYGDAKPNWSEIDQNSLIDLVAVENGGVCVGFSDAKFCFPKNLITKERSVTMADGWETARQRDRPAILEMGSDGVLEFTSRDWAVFRLGTKGIIERIEVDTNHFKGNYPDSCTVEGCVLTEQEEKYGQTARPDRPHGDFDSFDWRAILPPAKLSAHKRHHYRKDALTNIGPVTHIRLTMKPDGGISRLRLWGRMSSRI</sequence>
<dbReference type="AlphaFoldDB" id="A0A7M7NV64"/>
<dbReference type="InterPro" id="IPR005164">
    <property type="entry name" value="Allantoicase"/>
</dbReference>
<feature type="domain" description="Allantoicase" evidence="3">
    <location>
        <begin position="19"/>
        <end position="191"/>
    </location>
</feature>
<dbReference type="RefSeq" id="XP_030842203.1">
    <property type="nucleotide sequence ID" value="XM_030986343.1"/>
</dbReference>
<dbReference type="Proteomes" id="UP000007110">
    <property type="component" value="Unassembled WGS sequence"/>
</dbReference>
<name>A0A7M7NV64_STRPU</name>
<dbReference type="HAMAP" id="MF_00813">
    <property type="entry name" value="Allantoicase"/>
    <property type="match status" value="1"/>
</dbReference>